<feature type="transmembrane region" description="Helical" evidence="2">
    <location>
        <begin position="266"/>
        <end position="285"/>
    </location>
</feature>
<reference evidence="4 6" key="2">
    <citation type="submission" date="2019-03" db="EMBL/GenBank/DDBJ databases">
        <title>Genomic Encyclopedia of Type Strains, Phase IV (KMG-IV): sequencing the most valuable type-strain genomes for metagenomic binning, comparative biology and taxonomic classification.</title>
        <authorList>
            <person name="Goeker M."/>
        </authorList>
    </citation>
    <scope>NUCLEOTIDE SEQUENCE [LARGE SCALE GENOMIC DNA]</scope>
    <source>
        <strain evidence="4 6">DSM 11603</strain>
    </source>
</reference>
<evidence type="ECO:0000313" key="4">
    <source>
        <dbReference type="EMBL" id="TDR32935.1"/>
    </source>
</evidence>
<dbReference type="EMBL" id="SNZF01000025">
    <property type="protein sequence ID" value="TDR32935.1"/>
    <property type="molecule type" value="Genomic_DNA"/>
</dbReference>
<evidence type="ECO:0000313" key="3">
    <source>
        <dbReference type="EMBL" id="EXL02422.1"/>
    </source>
</evidence>
<keyword evidence="2" id="KW-0472">Membrane</keyword>
<evidence type="ECO:0000313" key="6">
    <source>
        <dbReference type="Proteomes" id="UP000294958"/>
    </source>
</evidence>
<evidence type="ECO:0000256" key="1">
    <source>
        <dbReference type="SAM" id="MobiDB-lite"/>
    </source>
</evidence>
<feature type="transmembrane region" description="Helical" evidence="2">
    <location>
        <begin position="212"/>
        <end position="233"/>
    </location>
</feature>
<evidence type="ECO:0000313" key="5">
    <source>
        <dbReference type="Proteomes" id="UP000019849"/>
    </source>
</evidence>
<keyword evidence="2" id="KW-1133">Transmembrane helix</keyword>
<organism evidence="3 5">
    <name type="scientific">Aquamicrobium defluvii</name>
    <dbReference type="NCBI Taxonomy" id="69279"/>
    <lineage>
        <taxon>Bacteria</taxon>
        <taxon>Pseudomonadati</taxon>
        <taxon>Pseudomonadota</taxon>
        <taxon>Alphaproteobacteria</taxon>
        <taxon>Hyphomicrobiales</taxon>
        <taxon>Phyllobacteriaceae</taxon>
        <taxon>Aquamicrobium</taxon>
    </lineage>
</organism>
<feature type="transmembrane region" description="Helical" evidence="2">
    <location>
        <begin position="305"/>
        <end position="323"/>
    </location>
</feature>
<dbReference type="PANTHER" id="PTHR35337:SF1">
    <property type="entry name" value="SLR1478 PROTEIN"/>
    <property type="match status" value="1"/>
</dbReference>
<gene>
    <name evidence="3" type="ORF">BG36_15170</name>
    <name evidence="4" type="ORF">DES43_12565</name>
</gene>
<dbReference type="OrthoDB" id="7699993at2"/>
<accession>A0A011TF00</accession>
<dbReference type="PATRIC" id="fig|69279.3.peg.4096"/>
<dbReference type="RefSeq" id="WP_035031240.1">
    <property type="nucleotide sequence ID" value="NZ_KK073903.1"/>
</dbReference>
<dbReference type="AlphaFoldDB" id="A0A011TF00"/>
<protein>
    <submittedName>
        <fullName evidence="3 4">Membrane protein</fullName>
    </submittedName>
</protein>
<keyword evidence="6" id="KW-1185">Reference proteome</keyword>
<dbReference type="PANTHER" id="PTHR35337">
    <property type="entry name" value="SLR1478 PROTEIN"/>
    <property type="match status" value="1"/>
</dbReference>
<dbReference type="Proteomes" id="UP000019849">
    <property type="component" value="Unassembled WGS sequence"/>
</dbReference>
<dbReference type="eggNOG" id="COG1300">
    <property type="taxonomic scope" value="Bacteria"/>
</dbReference>
<dbReference type="Proteomes" id="UP000294958">
    <property type="component" value="Unassembled WGS sequence"/>
</dbReference>
<feature type="transmembrane region" description="Helical" evidence="2">
    <location>
        <begin position="240"/>
        <end position="260"/>
    </location>
</feature>
<proteinExistence type="predicted"/>
<dbReference type="STRING" id="69279.BG36_15170"/>
<reference evidence="3 5" key="1">
    <citation type="submission" date="2014-02" db="EMBL/GenBank/DDBJ databases">
        <title>Aquamicrobium defluvii Genome sequencing.</title>
        <authorList>
            <person name="Wang X."/>
        </authorList>
    </citation>
    <scope>NUCLEOTIDE SEQUENCE [LARGE SCALE GENOMIC DNA]</scope>
    <source>
        <strain evidence="3 5">W13Z1</strain>
    </source>
</reference>
<comment type="caution">
    <text evidence="3">The sequence shown here is derived from an EMBL/GenBank/DDBJ whole genome shotgun (WGS) entry which is preliminary data.</text>
</comment>
<dbReference type="InterPro" id="IPR002798">
    <property type="entry name" value="SpoIIM-like"/>
</dbReference>
<dbReference type="EMBL" id="JENY01000031">
    <property type="protein sequence ID" value="EXL02422.1"/>
    <property type="molecule type" value="Genomic_DNA"/>
</dbReference>
<dbReference type="HOGENOM" id="CLU_069787_0_0_5"/>
<feature type="transmembrane region" description="Helical" evidence="2">
    <location>
        <begin position="134"/>
        <end position="155"/>
    </location>
</feature>
<dbReference type="Pfam" id="PF01944">
    <property type="entry name" value="SpoIIM"/>
    <property type="match status" value="1"/>
</dbReference>
<sequence>MTDAVAEQDKRRTGSSPDNPAVPVPQVELLRSARFRVEREGHWRRLDELVVRAEKAGPASLSYDETRELATTYRQAMNSLSVARDISLDRALLDYLETLCARAYLVVYAPQESIGGLTGRLLSAGIPQAVRRSALPLLIGFLAMVLGAVAGYVLFTGDPGWFYTFVPPDLADMRTPEASVDYLRSTIYGNDFDAAETLAAFSSYLFSHNTRIAILIFSLGIFLALPSFALTFYNGLVLGAFFGMFAVKGLGYDVFAWLSIHGVTELAAICIACAGGARLGLAVLLPGQRTRRDALRGQAHDAVKLVILAALMLVAAAFIEGFLRQLVQDPKMRLAIGWGIGALWLAWLLLAGRGGEGQAKDARGGGAP</sequence>
<name>A0A011TF00_9HYPH</name>
<feature type="region of interest" description="Disordered" evidence="1">
    <location>
        <begin position="1"/>
        <end position="23"/>
    </location>
</feature>
<evidence type="ECO:0000256" key="2">
    <source>
        <dbReference type="SAM" id="Phobius"/>
    </source>
</evidence>
<keyword evidence="2" id="KW-0812">Transmembrane</keyword>
<feature type="transmembrane region" description="Helical" evidence="2">
    <location>
        <begin position="335"/>
        <end position="352"/>
    </location>
</feature>